<dbReference type="AlphaFoldDB" id="A0A5E4PTB4"/>
<reference evidence="1 2" key="1">
    <citation type="submission" date="2017-07" db="EMBL/GenBank/DDBJ databases">
        <authorList>
            <person name="Talla V."/>
            <person name="Backstrom N."/>
        </authorList>
    </citation>
    <scope>NUCLEOTIDE SEQUENCE [LARGE SCALE GENOMIC DNA]</scope>
</reference>
<organism evidence="1 2">
    <name type="scientific">Leptidea sinapis</name>
    <dbReference type="NCBI Taxonomy" id="189913"/>
    <lineage>
        <taxon>Eukaryota</taxon>
        <taxon>Metazoa</taxon>
        <taxon>Ecdysozoa</taxon>
        <taxon>Arthropoda</taxon>
        <taxon>Hexapoda</taxon>
        <taxon>Insecta</taxon>
        <taxon>Pterygota</taxon>
        <taxon>Neoptera</taxon>
        <taxon>Endopterygota</taxon>
        <taxon>Lepidoptera</taxon>
        <taxon>Glossata</taxon>
        <taxon>Ditrysia</taxon>
        <taxon>Papilionoidea</taxon>
        <taxon>Pieridae</taxon>
        <taxon>Dismorphiinae</taxon>
        <taxon>Leptidea</taxon>
    </lineage>
</organism>
<proteinExistence type="predicted"/>
<accession>A0A5E4PTB4</accession>
<name>A0A5E4PTB4_9NEOP</name>
<evidence type="ECO:0000313" key="1">
    <source>
        <dbReference type="EMBL" id="VVC88171.1"/>
    </source>
</evidence>
<sequence length="128" mass="14889">MVDWKIYEQNVDVELCKLQGQSFTPLEAYDVFCKILLSAIDKSLPNCNLFISSPSSNNPNRKLAKKPALPWWNKKCLEAVQKSKSAYLNFKNNPLDETFIEFKRLQAFKKLTLKTERLNSWVELFGQI</sequence>
<dbReference type="EMBL" id="FZQP02000249">
    <property type="protein sequence ID" value="VVC88171.1"/>
    <property type="molecule type" value="Genomic_DNA"/>
</dbReference>
<dbReference type="Proteomes" id="UP000324832">
    <property type="component" value="Unassembled WGS sequence"/>
</dbReference>
<gene>
    <name evidence="1" type="ORF">LSINAPIS_LOCUS1604</name>
</gene>
<protein>
    <submittedName>
        <fullName evidence="1">Uncharacterized protein</fullName>
    </submittedName>
</protein>
<evidence type="ECO:0000313" key="2">
    <source>
        <dbReference type="Proteomes" id="UP000324832"/>
    </source>
</evidence>
<keyword evidence="2" id="KW-1185">Reference proteome</keyword>